<proteinExistence type="inferred from homology"/>
<dbReference type="SUPFAM" id="SSF52402">
    <property type="entry name" value="Adenine nucleotide alpha hydrolases-like"/>
    <property type="match status" value="1"/>
</dbReference>
<dbReference type="EMBL" id="CP001108">
    <property type="protein sequence ID" value="ACF47136.1"/>
    <property type="molecule type" value="Genomic_DNA"/>
</dbReference>
<comment type="similarity">
    <text evidence="1">Belongs to the universal stress protein A family.</text>
</comment>
<dbReference type="eggNOG" id="COG0589">
    <property type="taxonomic scope" value="Bacteria"/>
</dbReference>
<dbReference type="HOGENOM" id="CLU_049301_11_2_10"/>
<protein>
    <submittedName>
        <fullName evidence="3">UspA domain protein</fullName>
    </submittedName>
</protein>
<organism evidence="3 4">
    <name type="scientific">Prosthecochloris aestuarii (strain DSM 271 / SK 413)</name>
    <dbReference type="NCBI Taxonomy" id="290512"/>
    <lineage>
        <taxon>Bacteria</taxon>
        <taxon>Pseudomonadati</taxon>
        <taxon>Chlorobiota</taxon>
        <taxon>Chlorobiia</taxon>
        <taxon>Chlorobiales</taxon>
        <taxon>Chlorobiaceae</taxon>
        <taxon>Prosthecochloris</taxon>
    </lineage>
</organism>
<name>B4S5T9_PROA2</name>
<dbReference type="PANTHER" id="PTHR46268">
    <property type="entry name" value="STRESS RESPONSE PROTEIN NHAX"/>
    <property type="match status" value="1"/>
</dbReference>
<sequence length="171" mass="18929">MKLLCAIDFSESTIDLIKSAEKLGTHCNATLVLAHVMPPDENEIEFQPIIEAHFKPRKKYYTEPDSTEKGDSVPILHNRKYQLLQTITEWLKEKGISSEISIVHGNEVDGIIEQAAKHETDMILLGSHGHKALYQLLIGSVCEGVLRKAAIPVVIVPKGNTKKNVAPPAQD</sequence>
<dbReference type="KEGG" id="paa:Paes_2132"/>
<dbReference type="PRINTS" id="PR01438">
    <property type="entry name" value="UNVRSLSTRESS"/>
</dbReference>
<evidence type="ECO:0000313" key="3">
    <source>
        <dbReference type="EMBL" id="ACF47136.1"/>
    </source>
</evidence>
<evidence type="ECO:0000259" key="2">
    <source>
        <dbReference type="Pfam" id="PF00582"/>
    </source>
</evidence>
<dbReference type="PANTHER" id="PTHR46268:SF6">
    <property type="entry name" value="UNIVERSAL STRESS PROTEIN UP12"/>
    <property type="match status" value="1"/>
</dbReference>
<evidence type="ECO:0000313" key="4">
    <source>
        <dbReference type="Proteomes" id="UP000002725"/>
    </source>
</evidence>
<dbReference type="InterPro" id="IPR006016">
    <property type="entry name" value="UspA"/>
</dbReference>
<dbReference type="Gene3D" id="3.40.50.620">
    <property type="entry name" value="HUPs"/>
    <property type="match status" value="1"/>
</dbReference>
<feature type="domain" description="UspA" evidence="2">
    <location>
        <begin position="2"/>
        <end position="157"/>
    </location>
</feature>
<dbReference type="InterPro" id="IPR006015">
    <property type="entry name" value="Universal_stress_UspA"/>
</dbReference>
<dbReference type="Proteomes" id="UP000002725">
    <property type="component" value="Chromosome"/>
</dbReference>
<dbReference type="Pfam" id="PF00582">
    <property type="entry name" value="Usp"/>
    <property type="match status" value="1"/>
</dbReference>
<dbReference type="CDD" id="cd00293">
    <property type="entry name" value="USP-like"/>
    <property type="match status" value="1"/>
</dbReference>
<dbReference type="STRING" id="290512.Paes_2132"/>
<dbReference type="RefSeq" id="WP_012506668.1">
    <property type="nucleotide sequence ID" value="NC_011059.1"/>
</dbReference>
<keyword evidence="4" id="KW-1185">Reference proteome</keyword>
<gene>
    <name evidence="3" type="ordered locus">Paes_2132</name>
</gene>
<dbReference type="InterPro" id="IPR014729">
    <property type="entry name" value="Rossmann-like_a/b/a_fold"/>
</dbReference>
<evidence type="ECO:0000256" key="1">
    <source>
        <dbReference type="ARBA" id="ARBA00008791"/>
    </source>
</evidence>
<dbReference type="AlphaFoldDB" id="B4S5T9"/>
<accession>B4S5T9</accession>
<reference evidence="3" key="1">
    <citation type="submission" date="2008-06" db="EMBL/GenBank/DDBJ databases">
        <title>Complete sequence of chromosome of Prosthecochloris aestuarii DSM 271.</title>
        <authorList>
            <consortium name="US DOE Joint Genome Institute"/>
            <person name="Lucas S."/>
            <person name="Copeland A."/>
            <person name="Lapidus A."/>
            <person name="Glavina del Rio T."/>
            <person name="Dalin E."/>
            <person name="Tice H."/>
            <person name="Bruce D."/>
            <person name="Goodwin L."/>
            <person name="Pitluck S."/>
            <person name="Schmutz J."/>
            <person name="Larimer F."/>
            <person name="Land M."/>
            <person name="Hauser L."/>
            <person name="Kyrpides N."/>
            <person name="Anderson I."/>
            <person name="Liu Z."/>
            <person name="Li T."/>
            <person name="Zhao F."/>
            <person name="Overmann J."/>
            <person name="Bryant D.A."/>
            <person name="Richardson P."/>
        </authorList>
    </citation>
    <scope>NUCLEOTIDE SEQUENCE [LARGE SCALE GENOMIC DNA]</scope>
    <source>
        <strain evidence="3">DSM 271</strain>
    </source>
</reference>